<dbReference type="AlphaFoldDB" id="A0A0G0TN44"/>
<organism evidence="4 5">
    <name type="scientific">Candidatus Woesebacteria bacterium GW2011_GWB1_40_101</name>
    <dbReference type="NCBI Taxonomy" id="1618575"/>
    <lineage>
        <taxon>Bacteria</taxon>
        <taxon>Candidatus Woeseibacteriota</taxon>
    </lineage>
</organism>
<dbReference type="Gene3D" id="3.40.50.2000">
    <property type="entry name" value="Glycogen Phosphorylase B"/>
    <property type="match status" value="2"/>
</dbReference>
<dbReference type="InterPro" id="IPR028098">
    <property type="entry name" value="Glyco_trans_4-like_N"/>
</dbReference>
<feature type="domain" description="Glycosyl transferase family 1" evidence="2">
    <location>
        <begin position="162"/>
        <end position="334"/>
    </location>
</feature>
<feature type="domain" description="Glycosyltransferase subfamily 4-like N-terminal" evidence="3">
    <location>
        <begin position="40"/>
        <end position="135"/>
    </location>
</feature>
<comment type="caution">
    <text evidence="4">The sequence shown here is derived from an EMBL/GenBank/DDBJ whole genome shotgun (WGS) entry which is preliminary data.</text>
</comment>
<dbReference type="GO" id="GO:0009103">
    <property type="term" value="P:lipopolysaccharide biosynthetic process"/>
    <property type="evidence" value="ECO:0007669"/>
    <property type="project" value="TreeGrafter"/>
</dbReference>
<dbReference type="InterPro" id="IPR001296">
    <property type="entry name" value="Glyco_trans_1"/>
</dbReference>
<gene>
    <name evidence="4" type="ORF">UT72_C0013G0005</name>
</gene>
<keyword evidence="1 4" id="KW-0808">Transferase</keyword>
<dbReference type="EMBL" id="LBXW01000013">
    <property type="protein sequence ID" value="KKR39232.1"/>
    <property type="molecule type" value="Genomic_DNA"/>
</dbReference>
<evidence type="ECO:0000313" key="5">
    <source>
        <dbReference type="Proteomes" id="UP000034687"/>
    </source>
</evidence>
<dbReference type="Pfam" id="PF13439">
    <property type="entry name" value="Glyco_transf_4"/>
    <property type="match status" value="1"/>
</dbReference>
<evidence type="ECO:0000256" key="1">
    <source>
        <dbReference type="ARBA" id="ARBA00022679"/>
    </source>
</evidence>
<dbReference type="CDD" id="cd03809">
    <property type="entry name" value="GT4_MtfB-like"/>
    <property type="match status" value="1"/>
</dbReference>
<dbReference type="PANTHER" id="PTHR46401:SF2">
    <property type="entry name" value="GLYCOSYLTRANSFERASE WBBK-RELATED"/>
    <property type="match status" value="1"/>
</dbReference>
<accession>A0A0G0TN44</accession>
<dbReference type="GO" id="GO:0016757">
    <property type="term" value="F:glycosyltransferase activity"/>
    <property type="evidence" value="ECO:0007669"/>
    <property type="project" value="InterPro"/>
</dbReference>
<proteinExistence type="predicted"/>
<sequence>MRIAIDAGPLTSGHKVRGVGFYTKSLIKALGKNVEAIDARTANLTKYDLIHIPYFNPFLFSFPENISNYKFAVTIHDLIPLIYLKHYSPGIRGKLNFLKQKMILKKAKAIITDSETSKKDIVRFLGIKQDKIYVVRLAAGKNFKKISSTSILYSIEVKYKLPKEFVLYVGDINYNKNIPNLIKACKIAKITLVIVGKQALDIEELGQDLKILKGPRDWMRYILGRPHPELAHYNQLVKEFKSNKNIIRLGFVSDDDLVAIYNLATVYCQPSFYEGFGLPVLEAIACGVPVVAAKTQALVELAEGAAVFVNPNDPEDIARGFKKRIENPKLPREYSWEKTAKETLEVYRKCLKK</sequence>
<dbReference type="Proteomes" id="UP000034687">
    <property type="component" value="Unassembled WGS sequence"/>
</dbReference>
<evidence type="ECO:0000313" key="4">
    <source>
        <dbReference type="EMBL" id="KKR39232.1"/>
    </source>
</evidence>
<dbReference type="PANTHER" id="PTHR46401">
    <property type="entry name" value="GLYCOSYLTRANSFERASE WBBK-RELATED"/>
    <property type="match status" value="1"/>
</dbReference>
<dbReference type="Pfam" id="PF00534">
    <property type="entry name" value="Glycos_transf_1"/>
    <property type="match status" value="1"/>
</dbReference>
<dbReference type="SUPFAM" id="SSF53756">
    <property type="entry name" value="UDP-Glycosyltransferase/glycogen phosphorylase"/>
    <property type="match status" value="1"/>
</dbReference>
<reference evidence="4 5" key="1">
    <citation type="journal article" date="2015" name="Nature">
        <title>rRNA introns, odd ribosomes, and small enigmatic genomes across a large radiation of phyla.</title>
        <authorList>
            <person name="Brown C.T."/>
            <person name="Hug L.A."/>
            <person name="Thomas B.C."/>
            <person name="Sharon I."/>
            <person name="Castelle C.J."/>
            <person name="Singh A."/>
            <person name="Wilkins M.J."/>
            <person name="Williams K.H."/>
            <person name="Banfield J.F."/>
        </authorList>
    </citation>
    <scope>NUCLEOTIDE SEQUENCE [LARGE SCALE GENOMIC DNA]</scope>
</reference>
<protein>
    <submittedName>
        <fullName evidence="4">Glycosyl transferase group 1</fullName>
    </submittedName>
</protein>
<evidence type="ECO:0000259" key="2">
    <source>
        <dbReference type="Pfam" id="PF00534"/>
    </source>
</evidence>
<name>A0A0G0TN44_9BACT</name>
<evidence type="ECO:0000259" key="3">
    <source>
        <dbReference type="Pfam" id="PF13439"/>
    </source>
</evidence>